<keyword evidence="3" id="KW-0238">DNA-binding</keyword>
<accession>A0A3R9GA09</accession>
<comment type="similarity">
    <text evidence="1">Belongs to the LysR transcriptional regulatory family.</text>
</comment>
<dbReference type="InterPro" id="IPR000847">
    <property type="entry name" value="LysR_HTH_N"/>
</dbReference>
<dbReference type="Pfam" id="PF00126">
    <property type="entry name" value="HTH_1"/>
    <property type="match status" value="1"/>
</dbReference>
<evidence type="ECO:0000313" key="7">
    <source>
        <dbReference type="Proteomes" id="UP000275331"/>
    </source>
</evidence>
<dbReference type="SUPFAM" id="SSF53850">
    <property type="entry name" value="Periplasmic binding protein-like II"/>
    <property type="match status" value="1"/>
</dbReference>
<dbReference type="Pfam" id="PF03466">
    <property type="entry name" value="LysR_substrate"/>
    <property type="match status" value="1"/>
</dbReference>
<dbReference type="OrthoDB" id="8557381at2"/>
<dbReference type="EMBL" id="RHXB01000006">
    <property type="protein sequence ID" value="RSE26163.1"/>
    <property type="molecule type" value="Genomic_DNA"/>
</dbReference>
<dbReference type="InterPro" id="IPR036388">
    <property type="entry name" value="WH-like_DNA-bd_sf"/>
</dbReference>
<evidence type="ECO:0000256" key="3">
    <source>
        <dbReference type="ARBA" id="ARBA00023125"/>
    </source>
</evidence>
<organism evidence="6 7">
    <name type="scientific">Atlantibacter subterraneus</name>
    <dbReference type="NCBI Taxonomy" id="255519"/>
    <lineage>
        <taxon>Bacteria</taxon>
        <taxon>Pseudomonadati</taxon>
        <taxon>Pseudomonadota</taxon>
        <taxon>Gammaproteobacteria</taxon>
        <taxon>Enterobacterales</taxon>
        <taxon>Enterobacteriaceae</taxon>
        <taxon>Atlantibacter</taxon>
    </lineage>
</organism>
<dbReference type="RefSeq" id="WP_125293618.1">
    <property type="nucleotide sequence ID" value="NZ_CP100494.1"/>
</dbReference>
<evidence type="ECO:0000259" key="5">
    <source>
        <dbReference type="PROSITE" id="PS50931"/>
    </source>
</evidence>
<protein>
    <submittedName>
        <fullName evidence="6">LysR family transcriptional regulator</fullName>
    </submittedName>
</protein>
<dbReference type="Gene3D" id="1.10.10.10">
    <property type="entry name" value="Winged helix-like DNA-binding domain superfamily/Winged helix DNA-binding domain"/>
    <property type="match status" value="1"/>
</dbReference>
<evidence type="ECO:0000256" key="1">
    <source>
        <dbReference type="ARBA" id="ARBA00009437"/>
    </source>
</evidence>
<dbReference type="PANTHER" id="PTHR30118:SF15">
    <property type="entry name" value="TRANSCRIPTIONAL REGULATORY PROTEIN"/>
    <property type="match status" value="1"/>
</dbReference>
<dbReference type="PROSITE" id="PS50931">
    <property type="entry name" value="HTH_LYSR"/>
    <property type="match status" value="1"/>
</dbReference>
<dbReference type="InterPro" id="IPR036390">
    <property type="entry name" value="WH_DNA-bd_sf"/>
</dbReference>
<gene>
    <name evidence="6" type="ORF">EGT71_11475</name>
</gene>
<dbReference type="InterPro" id="IPR050389">
    <property type="entry name" value="LysR-type_TF"/>
</dbReference>
<dbReference type="GeneID" id="84666558"/>
<name>A0A3R9GA09_9ENTR</name>
<keyword evidence="2" id="KW-0805">Transcription regulation</keyword>
<keyword evidence="4" id="KW-0804">Transcription</keyword>
<dbReference type="Gene3D" id="3.40.190.10">
    <property type="entry name" value="Periplasmic binding protein-like II"/>
    <property type="match status" value="2"/>
</dbReference>
<dbReference type="PRINTS" id="PR00039">
    <property type="entry name" value="HTHLYSR"/>
</dbReference>
<feature type="domain" description="HTH lysR-type" evidence="5">
    <location>
        <begin position="7"/>
        <end position="64"/>
    </location>
</feature>
<evidence type="ECO:0000256" key="4">
    <source>
        <dbReference type="ARBA" id="ARBA00023163"/>
    </source>
</evidence>
<dbReference type="Proteomes" id="UP000275331">
    <property type="component" value="Unassembled WGS sequence"/>
</dbReference>
<dbReference type="PANTHER" id="PTHR30118">
    <property type="entry name" value="HTH-TYPE TRANSCRIPTIONAL REGULATOR LEUO-RELATED"/>
    <property type="match status" value="1"/>
</dbReference>
<evidence type="ECO:0000313" key="6">
    <source>
        <dbReference type="EMBL" id="RSE26163.1"/>
    </source>
</evidence>
<dbReference type="GO" id="GO:0003700">
    <property type="term" value="F:DNA-binding transcription factor activity"/>
    <property type="evidence" value="ECO:0007669"/>
    <property type="project" value="InterPro"/>
</dbReference>
<sequence length="300" mass="33336">MNNLSGLDLNLLLTLDALLTEQNVTRAAARLNLSQPSVSVQLAKLRESLGDPLLLPGPRGMRPTARADALREPLRQALRALDHAIASPQPFDPAQASLTWRIAASDYSEYSVLLPALDGLRQAAPHCRLALLEIPSTRLSAAMEHDKLDLAIFTRTGAPPELRSRFLFDENYRLVCRRDHPDLQRSPDLAQFCQLEHVIVSPDGGGFVGSTDEALAKLGLRRNVVLSVPHFSFVSAVLSRTRLVAMLPERLVRDDPALRVLDAPIEIAGFEKMMLWPERVHRDPAHQWLREFIARAVPAE</sequence>
<evidence type="ECO:0000256" key="2">
    <source>
        <dbReference type="ARBA" id="ARBA00023015"/>
    </source>
</evidence>
<proteinExistence type="inferred from homology"/>
<dbReference type="GO" id="GO:0003677">
    <property type="term" value="F:DNA binding"/>
    <property type="evidence" value="ECO:0007669"/>
    <property type="project" value="UniProtKB-KW"/>
</dbReference>
<comment type="caution">
    <text evidence="6">The sequence shown here is derived from an EMBL/GenBank/DDBJ whole genome shotgun (WGS) entry which is preliminary data.</text>
</comment>
<reference evidence="6 7" key="1">
    <citation type="submission" date="2018-10" db="EMBL/GenBank/DDBJ databases">
        <title>Transmission dynamics of multidrug resistant bacteria on intensive care unit surfaces.</title>
        <authorList>
            <person name="D'Souza A.W."/>
            <person name="Potter R.F."/>
            <person name="Wallace M."/>
            <person name="Shupe A."/>
            <person name="Patel S."/>
            <person name="Sun S."/>
            <person name="Gul D."/>
            <person name="Kwon J.H."/>
            <person name="Andleeb S."/>
            <person name="Burnham C.-A.D."/>
            <person name="Dantas G."/>
        </authorList>
    </citation>
    <scope>NUCLEOTIDE SEQUENCE [LARGE SCALE GENOMIC DNA]</scope>
    <source>
        <strain evidence="6 7">AS_373</strain>
    </source>
</reference>
<dbReference type="SUPFAM" id="SSF46785">
    <property type="entry name" value="Winged helix' DNA-binding domain"/>
    <property type="match status" value="1"/>
</dbReference>
<dbReference type="InterPro" id="IPR005119">
    <property type="entry name" value="LysR_subst-bd"/>
</dbReference>
<dbReference type="AlphaFoldDB" id="A0A3R9GA09"/>